<dbReference type="PANTHER" id="PTHR43617">
    <property type="entry name" value="L-AMINO ACID N-ACETYLTRANSFERASE"/>
    <property type="match status" value="1"/>
</dbReference>
<dbReference type="InterPro" id="IPR050276">
    <property type="entry name" value="MshD_Acetyltransferase"/>
</dbReference>
<dbReference type="CDD" id="cd04301">
    <property type="entry name" value="NAT_SF"/>
    <property type="match status" value="1"/>
</dbReference>
<protein>
    <submittedName>
        <fullName evidence="2">GNAT family N-acetyltransferase</fullName>
    </submittedName>
</protein>
<dbReference type="InterPro" id="IPR000182">
    <property type="entry name" value="GNAT_dom"/>
</dbReference>
<dbReference type="SUPFAM" id="SSF55729">
    <property type="entry name" value="Acyl-CoA N-acyltransferases (Nat)"/>
    <property type="match status" value="1"/>
</dbReference>
<accession>A0ABS7E606</accession>
<organism evidence="2 3">
    <name type="scientific">Shewanella nanhaiensis</name>
    <dbReference type="NCBI Taxonomy" id="2864872"/>
    <lineage>
        <taxon>Bacteria</taxon>
        <taxon>Pseudomonadati</taxon>
        <taxon>Pseudomonadota</taxon>
        <taxon>Gammaproteobacteria</taxon>
        <taxon>Alteromonadales</taxon>
        <taxon>Shewanellaceae</taxon>
        <taxon>Shewanella</taxon>
    </lineage>
</organism>
<dbReference type="PROSITE" id="PS51186">
    <property type="entry name" value="GNAT"/>
    <property type="match status" value="1"/>
</dbReference>
<evidence type="ECO:0000259" key="1">
    <source>
        <dbReference type="PROSITE" id="PS51186"/>
    </source>
</evidence>
<proteinExistence type="predicted"/>
<name>A0ABS7E606_9GAMM</name>
<feature type="domain" description="N-acetyltransferase" evidence="1">
    <location>
        <begin position="5"/>
        <end position="150"/>
    </location>
</feature>
<comment type="caution">
    <text evidence="2">The sequence shown here is derived from an EMBL/GenBank/DDBJ whole genome shotgun (WGS) entry which is preliminary data.</text>
</comment>
<dbReference type="RefSeq" id="WP_220110565.1">
    <property type="nucleotide sequence ID" value="NZ_JAHZST010000011.1"/>
</dbReference>
<keyword evidence="3" id="KW-1185">Reference proteome</keyword>
<dbReference type="Gene3D" id="3.40.630.30">
    <property type="match status" value="1"/>
</dbReference>
<reference evidence="2 3" key="1">
    <citation type="submission" date="2021-07" db="EMBL/GenBank/DDBJ databases">
        <title>Shewanella sp. nov, isolated from SCS.</title>
        <authorList>
            <person name="Cao W.R."/>
        </authorList>
    </citation>
    <scope>NUCLEOTIDE SEQUENCE [LARGE SCALE GENOMIC DNA]</scope>
    <source>
        <strain evidence="2 3">NR704-98</strain>
    </source>
</reference>
<gene>
    <name evidence="2" type="ORF">K0625_15780</name>
</gene>
<dbReference type="Pfam" id="PF00583">
    <property type="entry name" value="Acetyltransf_1"/>
    <property type="match status" value="1"/>
</dbReference>
<evidence type="ECO:0000313" key="3">
    <source>
        <dbReference type="Proteomes" id="UP001195963"/>
    </source>
</evidence>
<evidence type="ECO:0000313" key="2">
    <source>
        <dbReference type="EMBL" id="MBW8185121.1"/>
    </source>
</evidence>
<sequence length="153" mass="16946">MSDVVQVSLAQKSDLRAIDALEQNCFYGHSYPDFFFRQALDCWPNGFWVAKDNQGNVIGYLLASTSDKPNVCWLLSVAVADIARGKGVGSKLISQLINALASDINQINLTVAPDNPAKALYLRSGFTEQGFETDYFGEGEPRLLMSYFRAEHT</sequence>
<dbReference type="InterPro" id="IPR016181">
    <property type="entry name" value="Acyl_CoA_acyltransferase"/>
</dbReference>
<dbReference type="Proteomes" id="UP001195963">
    <property type="component" value="Unassembled WGS sequence"/>
</dbReference>
<dbReference type="EMBL" id="JAHZST010000011">
    <property type="protein sequence ID" value="MBW8185121.1"/>
    <property type="molecule type" value="Genomic_DNA"/>
</dbReference>